<evidence type="ECO:0000256" key="4">
    <source>
        <dbReference type="ARBA" id="ARBA00025721"/>
    </source>
</evidence>
<keyword evidence="9" id="KW-1185">Reference proteome</keyword>
<keyword evidence="5" id="KW-0862">Zinc</keyword>
<feature type="compositionally biased region" description="Polar residues" evidence="6">
    <location>
        <begin position="13"/>
        <end position="32"/>
    </location>
</feature>
<dbReference type="FunFam" id="3.30.40.10:FF:000115">
    <property type="entry name" value="probable E3 ubiquitin-protein ligase LOG2"/>
    <property type="match status" value="1"/>
</dbReference>
<organism evidence="8 9">
    <name type="scientific">Besnoitia besnoiti</name>
    <name type="common">Apicomplexan protozoan</name>
    <dbReference type="NCBI Taxonomy" id="94643"/>
    <lineage>
        <taxon>Eukaryota</taxon>
        <taxon>Sar</taxon>
        <taxon>Alveolata</taxon>
        <taxon>Apicomplexa</taxon>
        <taxon>Conoidasida</taxon>
        <taxon>Coccidia</taxon>
        <taxon>Eucoccidiorida</taxon>
        <taxon>Eimeriorina</taxon>
        <taxon>Sarcocystidae</taxon>
        <taxon>Besnoitia</taxon>
    </lineage>
</organism>
<dbReference type="AlphaFoldDB" id="A0A2A9MI26"/>
<dbReference type="PANTHER" id="PTHR22996:SF0">
    <property type="entry name" value="RE60872P-RELATED"/>
    <property type="match status" value="1"/>
</dbReference>
<sequence>MGGGASRDRQELASRTSFGPQQIVSVPSLQTPSGGGGPGAANLLLQQPPGFGAPQGDLPGPGAAEVPRLTVQQTCVVKNPVNLHKHSLKCFQDSAYPDRLFFSFLFDSSTEVDVSVPYYARQLTDPVTGAPSFVSRLAYPPPGYARRLPAGMGQFFCTTPDEALMLADWQAGHEEEADGSNGVCPVTVCLSSVPPASAASPSPQATMVKNQYTFARIVHAPRGGTSTRTSAAEGSDSSAASDDPDPGAAGDPNSSFDGANEWRAQIVKQKIQFGTRTFEVQEIFGIERGNSTEMQRLPMGGRTGRAAGDADGDAKGSAQSAESAGDNFSGRECVICLTEERNTAVLPCRHMCLCSGCANIMRMQSNKCPICRQPVTSLLQITMRPNSE</sequence>
<evidence type="ECO:0000313" key="9">
    <source>
        <dbReference type="Proteomes" id="UP000224006"/>
    </source>
</evidence>
<evidence type="ECO:0000256" key="3">
    <source>
        <dbReference type="ARBA" id="ARBA00023288"/>
    </source>
</evidence>
<keyword evidence="5" id="KW-0863">Zinc-finger</keyword>
<dbReference type="InterPro" id="IPR045194">
    <property type="entry name" value="MGRN1/RNF157-like"/>
</dbReference>
<name>A0A2A9MI26_BESBE</name>
<evidence type="ECO:0000259" key="7">
    <source>
        <dbReference type="PROSITE" id="PS50089"/>
    </source>
</evidence>
<dbReference type="GeneID" id="40309976"/>
<feature type="region of interest" description="Disordered" evidence="6">
    <location>
        <begin position="1"/>
        <end position="57"/>
    </location>
</feature>
<evidence type="ECO:0000256" key="5">
    <source>
        <dbReference type="PROSITE-ProRule" id="PRU00175"/>
    </source>
</evidence>
<dbReference type="KEGG" id="bbes:BESB_050460"/>
<dbReference type="RefSeq" id="XP_029220863.1">
    <property type="nucleotide sequence ID" value="XM_029363497.1"/>
</dbReference>
<dbReference type="PROSITE" id="PS50089">
    <property type="entry name" value="ZF_RING_2"/>
    <property type="match status" value="1"/>
</dbReference>
<dbReference type="VEuPathDB" id="ToxoDB:BESB_050460"/>
<keyword evidence="1" id="KW-0808">Transferase</keyword>
<evidence type="ECO:0000313" key="8">
    <source>
        <dbReference type="EMBL" id="PFH36854.1"/>
    </source>
</evidence>
<feature type="region of interest" description="Disordered" evidence="6">
    <location>
        <begin position="294"/>
        <end position="325"/>
    </location>
</feature>
<keyword evidence="2" id="KW-0479">Metal-binding</keyword>
<evidence type="ECO:0000256" key="6">
    <source>
        <dbReference type="SAM" id="MobiDB-lite"/>
    </source>
</evidence>
<dbReference type="EMBL" id="NWUJ01000003">
    <property type="protein sequence ID" value="PFH36854.1"/>
    <property type="molecule type" value="Genomic_DNA"/>
</dbReference>
<dbReference type="SMART" id="SM00184">
    <property type="entry name" value="RING"/>
    <property type="match status" value="1"/>
</dbReference>
<feature type="compositionally biased region" description="Low complexity" evidence="6">
    <location>
        <begin position="230"/>
        <end position="252"/>
    </location>
</feature>
<dbReference type="InterPro" id="IPR045195">
    <property type="entry name" value="LOG2-like_mRING_C3HC5"/>
</dbReference>
<dbReference type="Proteomes" id="UP000224006">
    <property type="component" value="Chromosome III"/>
</dbReference>
<feature type="domain" description="RING-type" evidence="7">
    <location>
        <begin position="333"/>
        <end position="372"/>
    </location>
</feature>
<dbReference type="OrthoDB" id="10261999at2759"/>
<comment type="caution">
    <text evidence="8">The sequence shown here is derived from an EMBL/GenBank/DDBJ whole genome shotgun (WGS) entry which is preliminary data.</text>
</comment>
<gene>
    <name evidence="8" type="ORF">BESB_050460</name>
</gene>
<reference evidence="8 9" key="1">
    <citation type="submission" date="2017-09" db="EMBL/GenBank/DDBJ databases">
        <title>Genome sequencing of Besnoitia besnoiti strain Bb-Ger1.</title>
        <authorList>
            <person name="Schares G."/>
            <person name="Venepally P."/>
            <person name="Lorenzi H.A."/>
        </authorList>
    </citation>
    <scope>NUCLEOTIDE SEQUENCE [LARGE SCALE GENOMIC DNA]</scope>
    <source>
        <strain evidence="8 9">Bb-Ger1</strain>
    </source>
</reference>
<comment type="similarity">
    <text evidence="4">Belongs to the RING-type zinc finger family. LOG2 subfamily.</text>
</comment>
<feature type="region of interest" description="Disordered" evidence="6">
    <location>
        <begin position="219"/>
        <end position="258"/>
    </location>
</feature>
<dbReference type="Gene3D" id="3.30.40.10">
    <property type="entry name" value="Zinc/RING finger domain, C3HC4 (zinc finger)"/>
    <property type="match status" value="1"/>
</dbReference>
<dbReference type="Pfam" id="PF13920">
    <property type="entry name" value="zf-C3HC4_3"/>
    <property type="match status" value="1"/>
</dbReference>
<dbReference type="GO" id="GO:0008270">
    <property type="term" value="F:zinc ion binding"/>
    <property type="evidence" value="ECO:0007669"/>
    <property type="project" value="UniProtKB-KW"/>
</dbReference>
<dbReference type="GO" id="GO:0061630">
    <property type="term" value="F:ubiquitin protein ligase activity"/>
    <property type="evidence" value="ECO:0007669"/>
    <property type="project" value="UniProtKB-EC"/>
</dbReference>
<dbReference type="SUPFAM" id="SSF57850">
    <property type="entry name" value="RING/U-box"/>
    <property type="match status" value="1"/>
</dbReference>
<evidence type="ECO:0000256" key="1">
    <source>
        <dbReference type="ARBA" id="ARBA00022679"/>
    </source>
</evidence>
<dbReference type="PANTHER" id="PTHR22996">
    <property type="entry name" value="MAHOGUNIN"/>
    <property type="match status" value="1"/>
</dbReference>
<keyword evidence="3" id="KW-0449">Lipoprotein</keyword>
<proteinExistence type="inferred from homology"/>
<dbReference type="InterPro" id="IPR013083">
    <property type="entry name" value="Znf_RING/FYVE/PHD"/>
</dbReference>
<accession>A0A2A9MI26</accession>
<evidence type="ECO:0000256" key="2">
    <source>
        <dbReference type="ARBA" id="ARBA00022723"/>
    </source>
</evidence>
<feature type="compositionally biased region" description="Basic and acidic residues" evidence="6">
    <location>
        <begin position="1"/>
        <end position="12"/>
    </location>
</feature>
<protein>
    <submittedName>
        <fullName evidence="8">RING zinc finger protein</fullName>
    </submittedName>
</protein>
<dbReference type="InterPro" id="IPR001841">
    <property type="entry name" value="Znf_RING"/>
</dbReference>
<dbReference type="GO" id="GO:0016567">
    <property type="term" value="P:protein ubiquitination"/>
    <property type="evidence" value="ECO:0007669"/>
    <property type="project" value="TreeGrafter"/>
</dbReference>
<dbReference type="CDD" id="cd16789">
    <property type="entry name" value="mRING-HC-C3HC5_MGRN1-like"/>
    <property type="match status" value="1"/>
</dbReference>
<feature type="compositionally biased region" description="Low complexity" evidence="6">
    <location>
        <begin position="304"/>
        <end position="321"/>
    </location>
</feature>